<dbReference type="EC" id="2.7.7.87" evidence="3"/>
<keyword evidence="4" id="KW-0963">Cytoplasm</keyword>
<evidence type="ECO:0000256" key="5">
    <source>
        <dbReference type="ARBA" id="ARBA00022679"/>
    </source>
</evidence>
<evidence type="ECO:0000256" key="8">
    <source>
        <dbReference type="ARBA" id="ARBA00022741"/>
    </source>
</evidence>
<accession>A0A6J7PXJ5</accession>
<reference evidence="13" key="1">
    <citation type="submission" date="2020-05" db="EMBL/GenBank/DDBJ databases">
        <authorList>
            <person name="Chiriac C."/>
            <person name="Salcher M."/>
            <person name="Ghai R."/>
            <person name="Kavagutti S V."/>
        </authorList>
    </citation>
    <scope>NUCLEOTIDE SEQUENCE</scope>
</reference>
<evidence type="ECO:0000256" key="3">
    <source>
        <dbReference type="ARBA" id="ARBA00012584"/>
    </source>
</evidence>
<dbReference type="Gene3D" id="3.90.870.10">
    <property type="entry name" value="DHBP synthase"/>
    <property type="match status" value="1"/>
</dbReference>
<dbReference type="GO" id="GO:0005524">
    <property type="term" value="F:ATP binding"/>
    <property type="evidence" value="ECO:0007669"/>
    <property type="project" value="UniProtKB-KW"/>
</dbReference>
<evidence type="ECO:0000256" key="11">
    <source>
        <dbReference type="ARBA" id="ARBA00048366"/>
    </source>
</evidence>
<dbReference type="InterPro" id="IPR017945">
    <property type="entry name" value="DHBP_synth_RibB-like_a/b_dom"/>
</dbReference>
<evidence type="ECO:0000256" key="4">
    <source>
        <dbReference type="ARBA" id="ARBA00022490"/>
    </source>
</evidence>
<proteinExistence type="inferred from homology"/>
<keyword evidence="8" id="KW-0547">Nucleotide-binding</keyword>
<evidence type="ECO:0000259" key="12">
    <source>
        <dbReference type="PROSITE" id="PS51163"/>
    </source>
</evidence>
<organism evidence="13">
    <name type="scientific">freshwater metagenome</name>
    <dbReference type="NCBI Taxonomy" id="449393"/>
    <lineage>
        <taxon>unclassified sequences</taxon>
        <taxon>metagenomes</taxon>
        <taxon>ecological metagenomes</taxon>
    </lineage>
</organism>
<keyword evidence="9" id="KW-0067">ATP-binding</keyword>
<name>A0A6J7PXJ5_9ZZZZ</name>
<sequence length="216" mass="22947">MVEIVSLEVVGQESAVAAALKCITDGYVIAIPLEHSYAFACNAFDEDAVRAMHVLRHDEIGVAAQVMLASAAAATGILRNTTWQVQSLMDNFWPGLLSINAAPQPGLKWNLGDFKKLDLISVRVPKSDFMLALLAQSGPLAVASAVQTGKAPRREVSALTEYHDEIPLIVDGGTLPEGPASTILTVRDNTITAVRIGAVSLVQLKEIQPSVSAATY</sequence>
<feature type="domain" description="YrdC-like" evidence="12">
    <location>
        <begin position="13"/>
        <end position="199"/>
    </location>
</feature>
<evidence type="ECO:0000256" key="1">
    <source>
        <dbReference type="ARBA" id="ARBA00004496"/>
    </source>
</evidence>
<dbReference type="Pfam" id="PF01300">
    <property type="entry name" value="Sua5_yciO_yrdC"/>
    <property type="match status" value="1"/>
</dbReference>
<comment type="subcellular location">
    <subcellularLocation>
        <location evidence="1">Cytoplasm</location>
    </subcellularLocation>
</comment>
<dbReference type="EMBL" id="CAFBPB010000098">
    <property type="protein sequence ID" value="CAB5006784.1"/>
    <property type="molecule type" value="Genomic_DNA"/>
</dbReference>
<evidence type="ECO:0000256" key="6">
    <source>
        <dbReference type="ARBA" id="ARBA00022694"/>
    </source>
</evidence>
<dbReference type="InterPro" id="IPR050156">
    <property type="entry name" value="TC-AMP_synthase_SUA5"/>
</dbReference>
<evidence type="ECO:0000256" key="10">
    <source>
        <dbReference type="ARBA" id="ARBA00029774"/>
    </source>
</evidence>
<evidence type="ECO:0000256" key="9">
    <source>
        <dbReference type="ARBA" id="ARBA00022840"/>
    </source>
</evidence>
<dbReference type="PROSITE" id="PS51163">
    <property type="entry name" value="YRDC"/>
    <property type="match status" value="1"/>
</dbReference>
<dbReference type="AlphaFoldDB" id="A0A6J7PXJ5"/>
<dbReference type="GO" id="GO:0000049">
    <property type="term" value="F:tRNA binding"/>
    <property type="evidence" value="ECO:0007669"/>
    <property type="project" value="TreeGrafter"/>
</dbReference>
<evidence type="ECO:0000313" key="13">
    <source>
        <dbReference type="EMBL" id="CAB5006784.1"/>
    </source>
</evidence>
<dbReference type="GO" id="GO:0061710">
    <property type="term" value="F:L-threonylcarbamoyladenylate synthase"/>
    <property type="evidence" value="ECO:0007669"/>
    <property type="project" value="UniProtKB-EC"/>
</dbReference>
<comment type="similarity">
    <text evidence="2">Belongs to the SUA5 family.</text>
</comment>
<comment type="catalytic activity">
    <reaction evidence="11">
        <text>L-threonine + hydrogencarbonate + ATP = L-threonylcarbamoyladenylate + diphosphate + H2O</text>
        <dbReference type="Rhea" id="RHEA:36407"/>
        <dbReference type="ChEBI" id="CHEBI:15377"/>
        <dbReference type="ChEBI" id="CHEBI:17544"/>
        <dbReference type="ChEBI" id="CHEBI:30616"/>
        <dbReference type="ChEBI" id="CHEBI:33019"/>
        <dbReference type="ChEBI" id="CHEBI:57926"/>
        <dbReference type="ChEBI" id="CHEBI:73682"/>
        <dbReference type="EC" id="2.7.7.87"/>
    </reaction>
</comment>
<dbReference type="SUPFAM" id="SSF55821">
    <property type="entry name" value="YrdC/RibB"/>
    <property type="match status" value="1"/>
</dbReference>
<dbReference type="GO" id="GO:0005737">
    <property type="term" value="C:cytoplasm"/>
    <property type="evidence" value="ECO:0007669"/>
    <property type="project" value="UniProtKB-SubCell"/>
</dbReference>
<evidence type="ECO:0000256" key="2">
    <source>
        <dbReference type="ARBA" id="ARBA00007663"/>
    </source>
</evidence>
<keyword evidence="6" id="KW-0819">tRNA processing</keyword>
<dbReference type="PANTHER" id="PTHR17490:SF16">
    <property type="entry name" value="THREONYLCARBAMOYL-AMP SYNTHASE"/>
    <property type="match status" value="1"/>
</dbReference>
<keyword evidence="5" id="KW-0808">Transferase</keyword>
<dbReference type="InterPro" id="IPR006070">
    <property type="entry name" value="Sua5-like_dom"/>
</dbReference>
<gene>
    <name evidence="13" type="ORF">UFOPK4049_00818</name>
</gene>
<keyword evidence="7" id="KW-0548">Nucleotidyltransferase</keyword>
<dbReference type="GO" id="GO:0006450">
    <property type="term" value="P:regulation of translational fidelity"/>
    <property type="evidence" value="ECO:0007669"/>
    <property type="project" value="TreeGrafter"/>
</dbReference>
<evidence type="ECO:0000256" key="7">
    <source>
        <dbReference type="ARBA" id="ARBA00022695"/>
    </source>
</evidence>
<protein>
    <recommendedName>
        <fullName evidence="10">L-threonylcarbamoyladenylate synthase</fullName>
        <ecNumber evidence="3">2.7.7.87</ecNumber>
    </recommendedName>
    <alternativeName>
        <fullName evidence="10">L-threonylcarbamoyladenylate synthase</fullName>
    </alternativeName>
</protein>
<dbReference type="GO" id="GO:0003725">
    <property type="term" value="F:double-stranded RNA binding"/>
    <property type="evidence" value="ECO:0007669"/>
    <property type="project" value="InterPro"/>
</dbReference>
<dbReference type="GO" id="GO:0008033">
    <property type="term" value="P:tRNA processing"/>
    <property type="evidence" value="ECO:0007669"/>
    <property type="project" value="UniProtKB-KW"/>
</dbReference>
<dbReference type="PANTHER" id="PTHR17490">
    <property type="entry name" value="SUA5"/>
    <property type="match status" value="1"/>
</dbReference>